<keyword evidence="1" id="KW-0812">Transmembrane</keyword>
<feature type="transmembrane region" description="Helical" evidence="1">
    <location>
        <begin position="70"/>
        <end position="94"/>
    </location>
</feature>
<feature type="transmembrane region" description="Helical" evidence="1">
    <location>
        <begin position="238"/>
        <end position="262"/>
    </location>
</feature>
<evidence type="ECO:0000256" key="1">
    <source>
        <dbReference type="SAM" id="Phobius"/>
    </source>
</evidence>
<keyword evidence="1" id="KW-0472">Membrane</keyword>
<name>A0A7W9YP92_9ACTN</name>
<reference evidence="2 3" key="1">
    <citation type="submission" date="2020-08" db="EMBL/GenBank/DDBJ databases">
        <title>Sequencing the genomes of 1000 actinobacteria strains.</title>
        <authorList>
            <person name="Klenk H.-P."/>
        </authorList>
    </citation>
    <scope>NUCLEOTIDE SEQUENCE [LARGE SCALE GENOMIC DNA]</scope>
    <source>
        <strain evidence="2 3">DSM 46659</strain>
    </source>
</reference>
<feature type="transmembrane region" description="Helical" evidence="1">
    <location>
        <begin position="153"/>
        <end position="173"/>
    </location>
</feature>
<dbReference type="EMBL" id="JACHDS010000001">
    <property type="protein sequence ID" value="MBB6174716.1"/>
    <property type="molecule type" value="Genomic_DNA"/>
</dbReference>
<gene>
    <name evidence="2" type="ORF">HNR23_004776</name>
</gene>
<dbReference type="RefSeq" id="WP_184078921.1">
    <property type="nucleotide sequence ID" value="NZ_JACHDS010000001.1"/>
</dbReference>
<sequence length="267" mass="28188">MTTSELTGRTRATARDDPPLALLSTLAFTRLRHGLPLWAALLPPLVMGALLALTVFTAPTDTRDLVWDHWLALTLYLWAVVAPMSAGLYAIGAHQADEDAKRVMYAYAFPRHRHLIAALATVTALWAASALLLTSLITAAALVHGTPADALTALPGTLVPVLATLPTLVLCLLAAEAWGMAGPACVGVAGMLFGALTGDKPYWWAIPPAWPTRSVIPIAETRGIGDYFAPDHPLLDPAALPAILGAAAVLTTVLVAVGAWYIDRKEV</sequence>
<comment type="caution">
    <text evidence="2">The sequence shown here is derived from an EMBL/GenBank/DDBJ whole genome shotgun (WGS) entry which is preliminary data.</text>
</comment>
<feature type="transmembrane region" description="Helical" evidence="1">
    <location>
        <begin position="37"/>
        <end position="58"/>
    </location>
</feature>
<evidence type="ECO:0000313" key="2">
    <source>
        <dbReference type="EMBL" id="MBB6174716.1"/>
    </source>
</evidence>
<feature type="transmembrane region" description="Helical" evidence="1">
    <location>
        <begin position="115"/>
        <end position="141"/>
    </location>
</feature>
<evidence type="ECO:0000313" key="3">
    <source>
        <dbReference type="Proteomes" id="UP000546642"/>
    </source>
</evidence>
<protein>
    <submittedName>
        <fullName evidence="2">ABC-2 type transport system permease protein</fullName>
    </submittedName>
</protein>
<feature type="transmembrane region" description="Helical" evidence="1">
    <location>
        <begin position="180"/>
        <end position="198"/>
    </location>
</feature>
<keyword evidence="3" id="KW-1185">Reference proteome</keyword>
<proteinExistence type="predicted"/>
<accession>A0A7W9YP92</accession>
<dbReference type="AlphaFoldDB" id="A0A7W9YP92"/>
<keyword evidence="1" id="KW-1133">Transmembrane helix</keyword>
<dbReference type="Proteomes" id="UP000546642">
    <property type="component" value="Unassembled WGS sequence"/>
</dbReference>
<organism evidence="2 3">
    <name type="scientific">Nocardiopsis mwathae</name>
    <dbReference type="NCBI Taxonomy" id="1472723"/>
    <lineage>
        <taxon>Bacteria</taxon>
        <taxon>Bacillati</taxon>
        <taxon>Actinomycetota</taxon>
        <taxon>Actinomycetes</taxon>
        <taxon>Streptosporangiales</taxon>
        <taxon>Nocardiopsidaceae</taxon>
        <taxon>Nocardiopsis</taxon>
    </lineage>
</organism>